<evidence type="ECO:0000313" key="2">
    <source>
        <dbReference type="EMBL" id="RLP83160.1"/>
    </source>
</evidence>
<evidence type="ECO:0000256" key="1">
    <source>
        <dbReference type="SAM" id="Phobius"/>
    </source>
</evidence>
<reference evidence="2 3" key="1">
    <citation type="submission" date="2018-10" db="EMBL/GenBank/DDBJ databases">
        <authorList>
            <person name="Li J."/>
        </authorList>
    </citation>
    <scope>NUCLEOTIDE SEQUENCE [LARGE SCALE GENOMIC DNA]</scope>
    <source>
        <strain evidence="2 3">JCM 11654</strain>
    </source>
</reference>
<protein>
    <submittedName>
        <fullName evidence="2">Uncharacterized protein</fullName>
    </submittedName>
</protein>
<dbReference type="OrthoDB" id="5128854at2"/>
<name>A0A3L7AUF2_9MICO</name>
<organism evidence="2 3">
    <name type="scientific">Mycetocola lacteus</name>
    <dbReference type="NCBI Taxonomy" id="76637"/>
    <lineage>
        <taxon>Bacteria</taxon>
        <taxon>Bacillati</taxon>
        <taxon>Actinomycetota</taxon>
        <taxon>Actinomycetes</taxon>
        <taxon>Micrococcales</taxon>
        <taxon>Microbacteriaceae</taxon>
        <taxon>Mycetocola</taxon>
    </lineage>
</organism>
<comment type="caution">
    <text evidence="2">The sequence shown here is derived from an EMBL/GenBank/DDBJ whole genome shotgun (WGS) entry which is preliminary data.</text>
</comment>
<dbReference type="EMBL" id="RCUY01000005">
    <property type="protein sequence ID" value="RLP83160.1"/>
    <property type="molecule type" value="Genomic_DNA"/>
</dbReference>
<feature type="transmembrane region" description="Helical" evidence="1">
    <location>
        <begin position="50"/>
        <end position="69"/>
    </location>
</feature>
<dbReference type="AlphaFoldDB" id="A0A3L7AUF2"/>
<keyword evidence="3" id="KW-1185">Reference proteome</keyword>
<dbReference type="Proteomes" id="UP000269438">
    <property type="component" value="Unassembled WGS sequence"/>
</dbReference>
<keyword evidence="1" id="KW-0472">Membrane</keyword>
<sequence length="445" mass="49088">MSPVAAPSRGPGYVPHVVRIQGTGALYRILLTLALLGLIISFVVVPRGTWFLPDWAAILCVLAGVWVLARGVWITRSHVVLVNIWGVLVFRRSHIRRVYVDTRVIWVSRFAQERTFLGFEIEGRRRPVRVEAAFVEEDSVLDAYQELVWRLTDDLGDPMFGRNDAGKPVLLSFAPLAALTTQDGWEQDPPVLPVDVDTARALIPLHVELSSSAWTDPEAGVQTHRIASLPRVRPLIIQHRDLALAVVRTLLPGYFDAASVASATEILEFEPSLTAVERALASRGLGLRVVPSGWVLCPADTQGSVRIPTSPAPETLIAELHAERLARIDRLSPIWEETEVTAIEATSALLRPIPQAEQGLIAATFLLTERDDLDRFRLAIVDADTAIIERERDEDWVLNALTDEGYAAPTLWDFVSTLGAEAVPVAMSRPRPSPIPRAVAEPQED</sequence>
<proteinExistence type="predicted"/>
<dbReference type="RefSeq" id="WP_121688288.1">
    <property type="nucleotide sequence ID" value="NZ_RCUY01000005.1"/>
</dbReference>
<accession>A0A3L7AUF2</accession>
<evidence type="ECO:0000313" key="3">
    <source>
        <dbReference type="Proteomes" id="UP000269438"/>
    </source>
</evidence>
<keyword evidence="1" id="KW-0812">Transmembrane</keyword>
<gene>
    <name evidence="2" type="ORF">D9V34_07980</name>
</gene>
<feature type="transmembrane region" description="Helical" evidence="1">
    <location>
        <begin position="25"/>
        <end position="44"/>
    </location>
</feature>
<keyword evidence="1" id="KW-1133">Transmembrane helix</keyword>